<keyword evidence="3" id="KW-1185">Reference proteome</keyword>
<dbReference type="EMBL" id="OX597837">
    <property type="protein sequence ID" value="CAI9739977.1"/>
    <property type="molecule type" value="Genomic_DNA"/>
</dbReference>
<sequence>MARKQYHIPKVIPPFIAILFVVFTNGVQTEMESLYKTVCSHHKLVITCPYYHKIAIKRLYYGIKPNAVCNNRSLITTGRLPMCCRGGPQDCIVLDASQYSNYTIYCSGYRTCDRKVAAVKSLSTCSKPNQETHYQQVVYHCVQAMEKEDYVIVECHEDGVVVPQPKDKYPLLDKNDGFDSSGDKPGTEPTSSVATIREGKSENDDEGNEEISLTKLE</sequence>
<protein>
    <submittedName>
        <fullName evidence="2">Uncharacterized protein</fullName>
    </submittedName>
</protein>
<accession>A0AA36BUD1</accession>
<gene>
    <name evidence="2" type="ORF">OCTVUL_1B006221</name>
</gene>
<evidence type="ECO:0000313" key="3">
    <source>
        <dbReference type="Proteomes" id="UP001162480"/>
    </source>
</evidence>
<proteinExistence type="predicted"/>
<dbReference type="Gene3D" id="2.60.120.740">
    <property type="match status" value="1"/>
</dbReference>
<reference evidence="2" key="1">
    <citation type="submission" date="2023-08" db="EMBL/GenBank/DDBJ databases">
        <authorList>
            <person name="Alioto T."/>
            <person name="Alioto T."/>
            <person name="Gomez Garrido J."/>
        </authorList>
    </citation>
    <scope>NUCLEOTIDE SEQUENCE</scope>
</reference>
<dbReference type="InterPro" id="IPR043159">
    <property type="entry name" value="Lectin_gal-bd_sf"/>
</dbReference>
<dbReference type="Proteomes" id="UP001162480">
    <property type="component" value="Chromosome 24"/>
</dbReference>
<feature type="compositionally biased region" description="Basic and acidic residues" evidence="1">
    <location>
        <begin position="166"/>
        <end position="186"/>
    </location>
</feature>
<evidence type="ECO:0000256" key="1">
    <source>
        <dbReference type="SAM" id="MobiDB-lite"/>
    </source>
</evidence>
<name>A0AA36BUD1_OCTVU</name>
<feature type="region of interest" description="Disordered" evidence="1">
    <location>
        <begin position="166"/>
        <end position="217"/>
    </location>
</feature>
<organism evidence="2 3">
    <name type="scientific">Octopus vulgaris</name>
    <name type="common">Common octopus</name>
    <dbReference type="NCBI Taxonomy" id="6645"/>
    <lineage>
        <taxon>Eukaryota</taxon>
        <taxon>Metazoa</taxon>
        <taxon>Spiralia</taxon>
        <taxon>Lophotrochozoa</taxon>
        <taxon>Mollusca</taxon>
        <taxon>Cephalopoda</taxon>
        <taxon>Coleoidea</taxon>
        <taxon>Octopodiformes</taxon>
        <taxon>Octopoda</taxon>
        <taxon>Incirrata</taxon>
        <taxon>Octopodidae</taxon>
        <taxon>Octopus</taxon>
    </lineage>
</organism>
<dbReference type="CDD" id="cd22823">
    <property type="entry name" value="Gal_Rha_Lectin"/>
    <property type="match status" value="1"/>
</dbReference>
<evidence type="ECO:0000313" key="2">
    <source>
        <dbReference type="EMBL" id="CAI9739977.1"/>
    </source>
</evidence>
<dbReference type="AlphaFoldDB" id="A0AA36BUD1"/>